<evidence type="ECO:0000256" key="2">
    <source>
        <dbReference type="ARBA" id="ARBA00023277"/>
    </source>
</evidence>
<reference evidence="4 5" key="1">
    <citation type="submission" date="2019-04" db="EMBL/GenBank/DDBJ databases">
        <title>Sphingobacterium olei sp. nov., isolated from oil-contaminated soil.</title>
        <authorList>
            <person name="Liu B."/>
        </authorList>
    </citation>
    <scope>NUCLEOTIDE SEQUENCE [LARGE SCALE GENOMIC DNA]</scope>
    <source>
        <strain evidence="4 5">Y3L14</strain>
    </source>
</reference>
<organism evidence="4 5">
    <name type="scientific">Sphingobacterium alkalisoli</name>
    <dbReference type="NCBI Taxonomy" id="1874115"/>
    <lineage>
        <taxon>Bacteria</taxon>
        <taxon>Pseudomonadati</taxon>
        <taxon>Bacteroidota</taxon>
        <taxon>Sphingobacteriia</taxon>
        <taxon>Sphingobacteriales</taxon>
        <taxon>Sphingobacteriaceae</taxon>
        <taxon>Sphingobacterium</taxon>
    </lineage>
</organism>
<dbReference type="PANTHER" id="PTHR43103:SF3">
    <property type="entry name" value="ADP-L-GLYCERO-D-MANNO-HEPTOSE-6-EPIMERASE"/>
    <property type="match status" value="1"/>
</dbReference>
<protein>
    <submittedName>
        <fullName evidence="4">NAD(P)-dependent oxidoreductase</fullName>
    </submittedName>
</protein>
<dbReference type="EMBL" id="SUKA01000001">
    <property type="protein sequence ID" value="TJY67855.1"/>
    <property type="molecule type" value="Genomic_DNA"/>
</dbReference>
<dbReference type="OrthoDB" id="9803111at2"/>
<keyword evidence="1" id="KW-0521">NADP</keyword>
<comment type="caution">
    <text evidence="4">The sequence shown here is derived from an EMBL/GenBank/DDBJ whole genome shotgun (WGS) entry which is preliminary data.</text>
</comment>
<feature type="domain" description="NAD-dependent epimerase/dehydratase" evidence="3">
    <location>
        <begin position="23"/>
        <end position="273"/>
    </location>
</feature>
<dbReference type="Pfam" id="PF01370">
    <property type="entry name" value="Epimerase"/>
    <property type="match status" value="1"/>
</dbReference>
<evidence type="ECO:0000313" key="5">
    <source>
        <dbReference type="Proteomes" id="UP000309872"/>
    </source>
</evidence>
<evidence type="ECO:0000313" key="4">
    <source>
        <dbReference type="EMBL" id="TJY67855.1"/>
    </source>
</evidence>
<keyword evidence="5" id="KW-1185">Reference proteome</keyword>
<dbReference type="PANTHER" id="PTHR43103">
    <property type="entry name" value="NUCLEOSIDE-DIPHOSPHATE-SUGAR EPIMERASE"/>
    <property type="match status" value="1"/>
</dbReference>
<accession>A0A4U0H7N1</accession>
<evidence type="ECO:0000256" key="1">
    <source>
        <dbReference type="ARBA" id="ARBA00022857"/>
    </source>
</evidence>
<dbReference type="Gene3D" id="3.40.50.720">
    <property type="entry name" value="NAD(P)-binding Rossmann-like Domain"/>
    <property type="match status" value="1"/>
</dbReference>
<evidence type="ECO:0000259" key="3">
    <source>
        <dbReference type="Pfam" id="PF01370"/>
    </source>
</evidence>
<dbReference type="SUPFAM" id="SSF51735">
    <property type="entry name" value="NAD(P)-binding Rossmann-fold domains"/>
    <property type="match status" value="1"/>
</dbReference>
<dbReference type="InterPro" id="IPR001509">
    <property type="entry name" value="Epimerase_deHydtase"/>
</dbReference>
<proteinExistence type="predicted"/>
<sequence>MAIKRQSEHSELTTRFFIHMKFLVTGGTGFIGARVVVNLWERKIPVVVADLNLNIEWTKQIALLKYDKNTAELAEIQEQIDQTSFINLDVSNREQVNDVFLKFPDITHVVHLAYLMSAEVEADHHRGASVNILGMINMFDMVVEHRLSRLVFASSETIYGANHSAYGDENYAVKETDFCSLDDHFFTYGVMKMLNEFTAQKYIKTKGVSIAAMRPPIVYGDGRMRGSVLWACEFATNPALGKKVKLPFSKDSRDCWIYVDDVAEQFVLLSLKPKLNHFAYNNGGHSVTAEELMQTVKSIVPDAKYEFDESIPRTALVDRCDSTLLEDEIGFIPRSLEDGVRMQIEEARNREMQINY</sequence>
<name>A0A4U0H7N1_9SPHI</name>
<gene>
    <name evidence="4" type="ORF">FAZ19_00910</name>
</gene>
<dbReference type="InterPro" id="IPR036291">
    <property type="entry name" value="NAD(P)-bd_dom_sf"/>
</dbReference>
<dbReference type="Proteomes" id="UP000309872">
    <property type="component" value="Unassembled WGS sequence"/>
</dbReference>
<dbReference type="AlphaFoldDB" id="A0A4U0H7N1"/>
<keyword evidence="2" id="KW-0119">Carbohydrate metabolism</keyword>